<dbReference type="SUPFAM" id="SSF63829">
    <property type="entry name" value="Calcium-dependent phosphotriesterase"/>
    <property type="match status" value="1"/>
</dbReference>
<evidence type="ECO:0000313" key="3">
    <source>
        <dbReference type="EMBL" id="MBB1486185.1"/>
    </source>
</evidence>
<feature type="chain" id="PRO_5032458896" evidence="1">
    <location>
        <begin position="25"/>
        <end position="467"/>
    </location>
</feature>
<organism evidence="3 4">
    <name type="scientific">Oceanospirillum sediminis</name>
    <dbReference type="NCBI Taxonomy" id="2760088"/>
    <lineage>
        <taxon>Bacteria</taxon>
        <taxon>Pseudomonadati</taxon>
        <taxon>Pseudomonadota</taxon>
        <taxon>Gammaproteobacteria</taxon>
        <taxon>Oceanospirillales</taxon>
        <taxon>Oceanospirillaceae</taxon>
        <taxon>Oceanospirillum</taxon>
    </lineage>
</organism>
<protein>
    <submittedName>
        <fullName evidence="3">Esterase-like activity of phytase family protein</fullName>
    </submittedName>
</protein>
<evidence type="ECO:0000256" key="1">
    <source>
        <dbReference type="SAM" id="SignalP"/>
    </source>
</evidence>
<keyword evidence="4" id="KW-1185">Reference proteome</keyword>
<dbReference type="EMBL" id="JACJFM010000005">
    <property type="protein sequence ID" value="MBB1486185.1"/>
    <property type="molecule type" value="Genomic_DNA"/>
</dbReference>
<dbReference type="PANTHER" id="PTHR37957:SF1">
    <property type="entry name" value="PHYTASE-LIKE DOMAIN-CONTAINING PROTEIN"/>
    <property type="match status" value="1"/>
</dbReference>
<dbReference type="InterPro" id="IPR027372">
    <property type="entry name" value="Phytase-like_dom"/>
</dbReference>
<keyword evidence="1" id="KW-0732">Signal</keyword>
<comment type="caution">
    <text evidence="3">The sequence shown here is derived from an EMBL/GenBank/DDBJ whole genome shotgun (WGS) entry which is preliminary data.</text>
</comment>
<dbReference type="Proteomes" id="UP000565262">
    <property type="component" value="Unassembled WGS sequence"/>
</dbReference>
<accession>A0A839ILT9</accession>
<feature type="domain" description="Phytase-like" evidence="2">
    <location>
        <begin position="64"/>
        <end position="430"/>
    </location>
</feature>
<gene>
    <name evidence="3" type="ORF">H4O21_06150</name>
</gene>
<reference evidence="3 4" key="1">
    <citation type="submission" date="2020-08" db="EMBL/GenBank/DDBJ databases">
        <title>Oceanospirillum sp. nov. isolated from marine sediment.</title>
        <authorList>
            <person name="Ji X."/>
        </authorList>
    </citation>
    <scope>NUCLEOTIDE SEQUENCE [LARGE SCALE GENOMIC DNA]</scope>
    <source>
        <strain evidence="3 4">D5</strain>
    </source>
</reference>
<dbReference type="Pfam" id="PF13449">
    <property type="entry name" value="Phytase-like"/>
    <property type="match status" value="1"/>
</dbReference>
<sequence length="467" mass="51629">MTLKQRLSTLSLALLCIAPGNSFAETLNADKVNKQQGAPLPYQVLRNDIADNAKPGNMLEIRNGGYGSDMTAHPTNRNQFYALTDRGPNATYKKGQYGKGKIFPTPDYTPRIGLFEVNAYGNVNLVKTILLRKPDGTPISGLPNRSDLGGTGETPYDNMGQPITKRQDQPYDANSNPIRLDDYGLDGEGLVALKDGSFWISDEYGPHIVHFDENGVEVGRINAFAHDDRTRINLPAEFANRRPNRGMEGLAITPDETTLVGIMQSTLYNPDKKVKNLNVARIVTVNLKSGETGQYLYKQEKPQNSNSGIAALSATEFVVIERDGAFLRDKPEAMKHIYRIDLADATNLESLEADAALSQDEKLGLMINGKTVEETVLEKGWAELEQQGIKPVTKSLVVDLVKAINYPHDKLEGMWLISPTKLGVLNDDDFATWATKGKLEQKYLDQGKTVIDSNTLYVIDNLDLKEK</sequence>
<dbReference type="RefSeq" id="WP_182807964.1">
    <property type="nucleotide sequence ID" value="NZ_JACJFM010000005.1"/>
</dbReference>
<dbReference type="AlphaFoldDB" id="A0A839ILT9"/>
<proteinExistence type="predicted"/>
<feature type="signal peptide" evidence="1">
    <location>
        <begin position="1"/>
        <end position="24"/>
    </location>
</feature>
<evidence type="ECO:0000313" key="4">
    <source>
        <dbReference type="Proteomes" id="UP000565262"/>
    </source>
</evidence>
<name>A0A839ILT9_9GAMM</name>
<evidence type="ECO:0000259" key="2">
    <source>
        <dbReference type="Pfam" id="PF13449"/>
    </source>
</evidence>
<dbReference type="PANTHER" id="PTHR37957">
    <property type="entry name" value="BLR7070 PROTEIN"/>
    <property type="match status" value="1"/>
</dbReference>